<sequence>MNIGGYDVGQIFHIGATGPVWRTRTDAGEALLSLRAAGDGERCLERWKAWASITSRHVVALRDVARSDDGRWAIVYDYVAGRPLDAEIGSPDLRPIATRRQIIEGIAAGVSALHSAGIVHGDLTPSNIIVTPSGRAVIIDLVDELGEHDGTPGWSQGLSGQGADRACLRQLAHLLHMDEALAELGFDEPNDCLAEATPVVDDPVEHPISREPVDPERVIADLRAAALREDTLRDGRPERLAASTPQNVRGGRQESQRGRRRALGVLAMGLTAIIAGVSIMAYGLLRSGVSGGQSGVSVHSDPSQSLEQSTGSACDVSTLSETINRAIRTRDEAVVAGDPTSLESVLGGELLDQDKQRIATMQSDGVRVSQLSSQIGDVSVLACEPGAIDVGATLTVLTSETCRAGTCEKRSEPQVTDLRVRVDPVSGKVVKAEPVDQDSGAAAQ</sequence>
<dbReference type="OrthoDB" id="3778994at2"/>
<evidence type="ECO:0000256" key="2">
    <source>
        <dbReference type="SAM" id="Phobius"/>
    </source>
</evidence>
<dbReference type="InterPro" id="IPR011009">
    <property type="entry name" value="Kinase-like_dom_sf"/>
</dbReference>
<name>A0A0V8RRT3_9ACTO</name>
<feature type="domain" description="Protein kinase" evidence="3">
    <location>
        <begin position="6"/>
        <end position="371"/>
    </location>
</feature>
<dbReference type="PROSITE" id="PS00109">
    <property type="entry name" value="PROTEIN_KINASE_TYR"/>
    <property type="match status" value="1"/>
</dbReference>
<feature type="region of interest" description="Disordered" evidence="1">
    <location>
        <begin position="292"/>
        <end position="313"/>
    </location>
</feature>
<dbReference type="Proteomes" id="UP000054686">
    <property type="component" value="Unassembled WGS sequence"/>
</dbReference>
<feature type="compositionally biased region" description="Polar residues" evidence="1">
    <location>
        <begin position="300"/>
        <end position="313"/>
    </location>
</feature>
<dbReference type="EMBL" id="LLVT01000003">
    <property type="protein sequence ID" value="KSW10674.1"/>
    <property type="molecule type" value="Genomic_DNA"/>
</dbReference>
<accession>A0A0V8RRT3</accession>
<gene>
    <name evidence="4" type="ORF">APY09_07500</name>
</gene>
<keyword evidence="2" id="KW-0812">Transmembrane</keyword>
<dbReference type="RefSeq" id="WP_060567520.1">
    <property type="nucleotide sequence ID" value="NZ_CP040006.1"/>
</dbReference>
<dbReference type="PROSITE" id="PS50011">
    <property type="entry name" value="PROTEIN_KINASE_DOM"/>
    <property type="match status" value="1"/>
</dbReference>
<organism evidence="4 5">
    <name type="scientific">Schaalia odontolytica</name>
    <dbReference type="NCBI Taxonomy" id="1660"/>
    <lineage>
        <taxon>Bacteria</taxon>
        <taxon>Bacillati</taxon>
        <taxon>Actinomycetota</taxon>
        <taxon>Actinomycetes</taxon>
        <taxon>Actinomycetales</taxon>
        <taxon>Actinomycetaceae</taxon>
        <taxon>Schaalia</taxon>
    </lineage>
</organism>
<proteinExistence type="predicted"/>
<feature type="region of interest" description="Disordered" evidence="1">
    <location>
        <begin position="230"/>
        <end position="258"/>
    </location>
</feature>
<evidence type="ECO:0000313" key="5">
    <source>
        <dbReference type="Proteomes" id="UP000054686"/>
    </source>
</evidence>
<dbReference type="GO" id="GO:0005524">
    <property type="term" value="F:ATP binding"/>
    <property type="evidence" value="ECO:0007669"/>
    <property type="project" value="InterPro"/>
</dbReference>
<comment type="caution">
    <text evidence="4">The sequence shown here is derived from an EMBL/GenBank/DDBJ whole genome shotgun (WGS) entry which is preliminary data.</text>
</comment>
<dbReference type="SUPFAM" id="SSF56112">
    <property type="entry name" value="Protein kinase-like (PK-like)"/>
    <property type="match status" value="1"/>
</dbReference>
<keyword evidence="2" id="KW-0472">Membrane</keyword>
<evidence type="ECO:0000259" key="3">
    <source>
        <dbReference type="PROSITE" id="PS50011"/>
    </source>
</evidence>
<dbReference type="Gene3D" id="1.10.510.10">
    <property type="entry name" value="Transferase(Phosphotransferase) domain 1"/>
    <property type="match status" value="1"/>
</dbReference>
<dbReference type="InterPro" id="IPR000719">
    <property type="entry name" value="Prot_kinase_dom"/>
</dbReference>
<protein>
    <submittedName>
        <fullName evidence="4">Lipopolysaccharide kinase</fullName>
    </submittedName>
</protein>
<evidence type="ECO:0000313" key="4">
    <source>
        <dbReference type="EMBL" id="KSW10674.1"/>
    </source>
</evidence>
<reference evidence="4 5" key="1">
    <citation type="submission" date="2015-10" db="EMBL/GenBank/DDBJ databases">
        <title>Draft Genome of Actinomyces odontolyticus subsp. actinosynbacter strain XH001.</title>
        <authorList>
            <person name="Mclean J.S."/>
            <person name="He X."/>
        </authorList>
    </citation>
    <scope>NUCLEOTIDE SEQUENCE [LARGE SCALE GENOMIC DNA]</scope>
    <source>
        <strain evidence="4 5">XH001</strain>
    </source>
</reference>
<dbReference type="AlphaFoldDB" id="A0A0V8RRT3"/>
<keyword evidence="4" id="KW-0808">Transferase</keyword>
<dbReference type="InterPro" id="IPR008266">
    <property type="entry name" value="Tyr_kinase_AS"/>
</dbReference>
<keyword evidence="4" id="KW-0418">Kinase</keyword>
<dbReference type="SMART" id="SM00220">
    <property type="entry name" value="S_TKc"/>
    <property type="match status" value="1"/>
</dbReference>
<keyword evidence="2" id="KW-1133">Transmembrane helix</keyword>
<feature type="compositionally biased region" description="Basic and acidic residues" evidence="1">
    <location>
        <begin position="230"/>
        <end position="239"/>
    </location>
</feature>
<feature type="transmembrane region" description="Helical" evidence="2">
    <location>
        <begin position="262"/>
        <end position="285"/>
    </location>
</feature>
<dbReference type="Pfam" id="PF00069">
    <property type="entry name" value="Pkinase"/>
    <property type="match status" value="1"/>
</dbReference>
<dbReference type="GO" id="GO:0004672">
    <property type="term" value="F:protein kinase activity"/>
    <property type="evidence" value="ECO:0007669"/>
    <property type="project" value="InterPro"/>
</dbReference>
<evidence type="ECO:0000256" key="1">
    <source>
        <dbReference type="SAM" id="MobiDB-lite"/>
    </source>
</evidence>